<dbReference type="InterPro" id="IPR004398">
    <property type="entry name" value="RNA_MeTrfase_RsmD"/>
</dbReference>
<dbReference type="STRING" id="1617426.TR69_WS6001000569"/>
<evidence type="ECO:0000256" key="1">
    <source>
        <dbReference type="ARBA" id="ARBA00022603"/>
    </source>
</evidence>
<dbReference type="SUPFAM" id="SSF53335">
    <property type="entry name" value="S-adenosyl-L-methionine-dependent methyltransferases"/>
    <property type="match status" value="1"/>
</dbReference>
<dbReference type="Proteomes" id="UP000070457">
    <property type="component" value="Unassembled WGS sequence"/>
</dbReference>
<dbReference type="EMBL" id="JYNZ01000003">
    <property type="protein sequence ID" value="KXK26563.1"/>
    <property type="molecule type" value="Genomic_DNA"/>
</dbReference>
<dbReference type="EC" id="2.1.1.171" evidence="3"/>
<dbReference type="Gene3D" id="3.40.50.150">
    <property type="entry name" value="Vaccinia Virus protein VP39"/>
    <property type="match status" value="1"/>
</dbReference>
<dbReference type="PANTHER" id="PTHR43542:SF1">
    <property type="entry name" value="METHYLTRANSFERASE"/>
    <property type="match status" value="1"/>
</dbReference>
<dbReference type="GO" id="GO:0003676">
    <property type="term" value="F:nucleic acid binding"/>
    <property type="evidence" value="ECO:0007669"/>
    <property type="project" value="InterPro"/>
</dbReference>
<keyword evidence="1 3" id="KW-0489">Methyltransferase</keyword>
<gene>
    <name evidence="3" type="primary">rsmD</name>
    <name evidence="3" type="ORF">TR69_WS6001000569</name>
</gene>
<evidence type="ECO:0000313" key="3">
    <source>
        <dbReference type="EMBL" id="KXK26563.1"/>
    </source>
</evidence>
<sequence>MLRIIAGKHKGILLETPDRSARPLTDRIRTSLFDTLQQYVEGAVILDIFAGSGSFGFEALSRGAESVTFVDSSEDSINTLYANQKKLEERNVRIIRAHADRFLRRDNSQYTIIFTDPPFPMSEDEVNHLLTLMVPRLDPEDGILVVRLPEQKELPQDITGSGVPAECIYSKQYGKSIVGFYRPALSQD</sequence>
<organism evidence="3 4">
    <name type="scientific">candidate division WS6 bacterium OLB20</name>
    <dbReference type="NCBI Taxonomy" id="1617426"/>
    <lineage>
        <taxon>Bacteria</taxon>
        <taxon>Candidatus Dojkabacteria</taxon>
    </lineage>
</organism>
<dbReference type="PIRSF" id="PIRSF004553">
    <property type="entry name" value="CHP00095"/>
    <property type="match status" value="1"/>
</dbReference>
<dbReference type="GO" id="GO:0052913">
    <property type="term" value="F:16S rRNA (guanine(966)-N(2))-methyltransferase activity"/>
    <property type="evidence" value="ECO:0007669"/>
    <property type="project" value="UniProtKB-EC"/>
</dbReference>
<dbReference type="CDD" id="cd02440">
    <property type="entry name" value="AdoMet_MTases"/>
    <property type="match status" value="1"/>
</dbReference>
<dbReference type="NCBIfam" id="TIGR00095">
    <property type="entry name" value="16S rRNA (guanine(966)-N(2))-methyltransferase RsmD"/>
    <property type="match status" value="1"/>
</dbReference>
<evidence type="ECO:0000313" key="4">
    <source>
        <dbReference type="Proteomes" id="UP000070457"/>
    </source>
</evidence>
<accession>A0A136LY37</accession>
<name>A0A136LY37_9BACT</name>
<dbReference type="InterPro" id="IPR002052">
    <property type="entry name" value="DNA_methylase_N6_adenine_CS"/>
</dbReference>
<dbReference type="InterPro" id="IPR029063">
    <property type="entry name" value="SAM-dependent_MTases_sf"/>
</dbReference>
<evidence type="ECO:0000256" key="2">
    <source>
        <dbReference type="ARBA" id="ARBA00022679"/>
    </source>
</evidence>
<comment type="caution">
    <text evidence="3">The sequence shown here is derived from an EMBL/GenBank/DDBJ whole genome shotgun (WGS) entry which is preliminary data.</text>
</comment>
<keyword evidence="2 3" id="KW-0808">Transferase</keyword>
<dbReference type="PROSITE" id="PS00092">
    <property type="entry name" value="N6_MTASE"/>
    <property type="match status" value="1"/>
</dbReference>
<proteinExistence type="predicted"/>
<dbReference type="Pfam" id="PF03602">
    <property type="entry name" value="Cons_hypoth95"/>
    <property type="match status" value="1"/>
</dbReference>
<reference evidence="3 4" key="1">
    <citation type="submission" date="2015-02" db="EMBL/GenBank/DDBJ databases">
        <title>Improved understanding of the partial-nitritation anammox process through 23 genomes representing the majority of the microbial community.</title>
        <authorList>
            <person name="Speth D.R."/>
            <person name="In T Zandt M."/>
            <person name="Guerrero Cruz S."/>
            <person name="Jetten M.S."/>
            <person name="Dutilh B.E."/>
        </authorList>
    </citation>
    <scope>NUCLEOTIDE SEQUENCE [LARGE SCALE GENOMIC DNA]</scope>
    <source>
        <strain evidence="3">OLB20</strain>
    </source>
</reference>
<dbReference type="AlphaFoldDB" id="A0A136LY37"/>
<protein>
    <submittedName>
        <fullName evidence="3">Ribosomal RNA small subunit methyltransferase D</fullName>
        <ecNumber evidence="3">2.1.1.171</ecNumber>
    </submittedName>
</protein>
<dbReference type="PANTHER" id="PTHR43542">
    <property type="entry name" value="METHYLTRANSFERASE"/>
    <property type="match status" value="1"/>
</dbReference>
<dbReference type="PATRIC" id="fig|1617426.3.peg.564"/>